<evidence type="ECO:0000256" key="5">
    <source>
        <dbReference type="SAM" id="MobiDB-lite"/>
    </source>
</evidence>
<evidence type="ECO:0000259" key="7">
    <source>
        <dbReference type="PROSITE" id="PS50850"/>
    </source>
</evidence>
<feature type="transmembrane region" description="Helical" evidence="6">
    <location>
        <begin position="85"/>
        <end position="102"/>
    </location>
</feature>
<dbReference type="SUPFAM" id="SSF103473">
    <property type="entry name" value="MFS general substrate transporter"/>
    <property type="match status" value="1"/>
</dbReference>
<dbReference type="EMBL" id="BOQP01000011">
    <property type="protein sequence ID" value="GIM71618.1"/>
    <property type="molecule type" value="Genomic_DNA"/>
</dbReference>
<evidence type="ECO:0000256" key="6">
    <source>
        <dbReference type="SAM" id="Phobius"/>
    </source>
</evidence>
<comment type="caution">
    <text evidence="8">The sequence shown here is derived from an EMBL/GenBank/DDBJ whole genome shotgun (WGS) entry which is preliminary data.</text>
</comment>
<dbReference type="PROSITE" id="PS50850">
    <property type="entry name" value="MFS"/>
    <property type="match status" value="1"/>
</dbReference>
<protein>
    <submittedName>
        <fullName evidence="8">MFS transporter</fullName>
    </submittedName>
</protein>
<feature type="transmembrane region" description="Helical" evidence="6">
    <location>
        <begin position="241"/>
        <end position="264"/>
    </location>
</feature>
<dbReference type="PANTHER" id="PTHR11360:SF284">
    <property type="entry name" value="EG:103B4.3 PROTEIN-RELATED"/>
    <property type="match status" value="1"/>
</dbReference>
<keyword evidence="2 6" id="KW-0812">Transmembrane</keyword>
<dbReference type="CDD" id="cd17355">
    <property type="entry name" value="MFS_YcxA_like"/>
    <property type="match status" value="1"/>
</dbReference>
<feature type="transmembrane region" description="Helical" evidence="6">
    <location>
        <begin position="170"/>
        <end position="192"/>
    </location>
</feature>
<evidence type="ECO:0000313" key="9">
    <source>
        <dbReference type="Proteomes" id="UP000680865"/>
    </source>
</evidence>
<evidence type="ECO:0000256" key="1">
    <source>
        <dbReference type="ARBA" id="ARBA00004651"/>
    </source>
</evidence>
<feature type="compositionally biased region" description="Low complexity" evidence="5">
    <location>
        <begin position="467"/>
        <end position="480"/>
    </location>
</feature>
<name>A0A919SII4_9ACTN</name>
<dbReference type="GO" id="GO:0005886">
    <property type="term" value="C:plasma membrane"/>
    <property type="evidence" value="ECO:0007669"/>
    <property type="project" value="UniProtKB-SubCell"/>
</dbReference>
<organism evidence="8 9">
    <name type="scientific">Winogradskya consettensis</name>
    <dbReference type="NCBI Taxonomy" id="113560"/>
    <lineage>
        <taxon>Bacteria</taxon>
        <taxon>Bacillati</taxon>
        <taxon>Actinomycetota</taxon>
        <taxon>Actinomycetes</taxon>
        <taxon>Micromonosporales</taxon>
        <taxon>Micromonosporaceae</taxon>
        <taxon>Winogradskya</taxon>
    </lineage>
</organism>
<dbReference type="InterPro" id="IPR011701">
    <property type="entry name" value="MFS"/>
</dbReference>
<feature type="transmembrane region" description="Helical" evidence="6">
    <location>
        <begin position="108"/>
        <end position="131"/>
    </location>
</feature>
<feature type="transmembrane region" description="Helical" evidence="6">
    <location>
        <begin position="16"/>
        <end position="36"/>
    </location>
</feature>
<feature type="transmembrane region" description="Helical" evidence="6">
    <location>
        <begin position="398"/>
        <end position="419"/>
    </location>
</feature>
<keyword evidence="4 6" id="KW-0472">Membrane</keyword>
<sequence>MSGETVHVTTRRLHPAWLVAAVAFIALIGAAGFRATPSVFLQPLHAEFGWSLGTISAAVSVNLLLYGLTAPFAAALMEKFGMRRVVAAALVLVSLGSGLTVFMRASWQLILCWGVLVGLGTGSMALGFVAIVANRWFVRRRGLVTGVLTAGGATGQLIFLPLLARLTGEHGWRTAALVVASAALAVVPLVWWRLRDRPSDLRVTAYGAGPDDVASLPVVNPGNAVRTALGALRQAARTRAFWLLACGFAICGATTNGLVGTHFIPAAHDHGMAETTAASLLALVGLFDIAGTIASGWLTDRVDSRVLLGGYYALRGLSLLFLPSLFAATAHPSMVIFILFYGLDWVATVPPTVALCREYFGTSGAVVFGWVFASHQFGAAIAASAAGLVRDRLGDYDWAWYGAGALALLASLMSLMLIAGRRLGREGPAGPGIGLAFPASTPASASAETALAETALVETALAESGPAATASAGTTSPATGPIGGAAADAPVSRS</sequence>
<dbReference type="PANTHER" id="PTHR11360">
    <property type="entry name" value="MONOCARBOXYLATE TRANSPORTER"/>
    <property type="match status" value="1"/>
</dbReference>
<feature type="transmembrane region" description="Helical" evidence="6">
    <location>
        <begin position="276"/>
        <end position="298"/>
    </location>
</feature>
<evidence type="ECO:0000313" key="8">
    <source>
        <dbReference type="EMBL" id="GIM71618.1"/>
    </source>
</evidence>
<feature type="domain" description="Major facilitator superfamily (MFS) profile" evidence="7">
    <location>
        <begin position="18"/>
        <end position="422"/>
    </location>
</feature>
<dbReference type="InterPro" id="IPR020846">
    <property type="entry name" value="MFS_dom"/>
</dbReference>
<keyword evidence="3 6" id="KW-1133">Transmembrane helix</keyword>
<accession>A0A919SII4</accession>
<dbReference type="InterPro" id="IPR050327">
    <property type="entry name" value="Proton-linked_MCT"/>
</dbReference>
<dbReference type="InterPro" id="IPR036259">
    <property type="entry name" value="MFS_trans_sf"/>
</dbReference>
<feature type="region of interest" description="Disordered" evidence="5">
    <location>
        <begin position="467"/>
        <end position="494"/>
    </location>
</feature>
<dbReference type="Gene3D" id="1.20.1250.20">
    <property type="entry name" value="MFS general substrate transporter like domains"/>
    <property type="match status" value="2"/>
</dbReference>
<dbReference type="GO" id="GO:0022857">
    <property type="term" value="F:transmembrane transporter activity"/>
    <property type="evidence" value="ECO:0007669"/>
    <property type="project" value="InterPro"/>
</dbReference>
<dbReference type="AlphaFoldDB" id="A0A919SII4"/>
<comment type="subcellular location">
    <subcellularLocation>
        <location evidence="1">Cell membrane</location>
        <topology evidence="1">Multi-pass membrane protein</topology>
    </subcellularLocation>
</comment>
<keyword evidence="9" id="KW-1185">Reference proteome</keyword>
<dbReference type="Pfam" id="PF07690">
    <property type="entry name" value="MFS_1"/>
    <property type="match status" value="1"/>
</dbReference>
<evidence type="ECO:0000256" key="2">
    <source>
        <dbReference type="ARBA" id="ARBA00022692"/>
    </source>
</evidence>
<evidence type="ECO:0000256" key="4">
    <source>
        <dbReference type="ARBA" id="ARBA00023136"/>
    </source>
</evidence>
<evidence type="ECO:0000256" key="3">
    <source>
        <dbReference type="ARBA" id="ARBA00022989"/>
    </source>
</evidence>
<dbReference type="Proteomes" id="UP000680865">
    <property type="component" value="Unassembled WGS sequence"/>
</dbReference>
<feature type="transmembrane region" description="Helical" evidence="6">
    <location>
        <begin position="143"/>
        <end position="164"/>
    </location>
</feature>
<gene>
    <name evidence="8" type="ORF">Aco04nite_26170</name>
</gene>
<feature type="transmembrane region" description="Helical" evidence="6">
    <location>
        <begin position="48"/>
        <end position="73"/>
    </location>
</feature>
<reference evidence="8" key="1">
    <citation type="submission" date="2021-03" db="EMBL/GenBank/DDBJ databases">
        <title>Whole genome shotgun sequence of Actinoplanes consettensis NBRC 14913.</title>
        <authorList>
            <person name="Komaki H."/>
            <person name="Tamura T."/>
        </authorList>
    </citation>
    <scope>NUCLEOTIDE SEQUENCE</scope>
    <source>
        <strain evidence="8">NBRC 14913</strain>
    </source>
</reference>
<feature type="transmembrane region" description="Helical" evidence="6">
    <location>
        <begin position="319"/>
        <end position="343"/>
    </location>
</feature>
<proteinExistence type="predicted"/>